<proteinExistence type="predicted"/>
<protein>
    <submittedName>
        <fullName evidence="1">Uncharacterized protein</fullName>
    </submittedName>
</protein>
<feature type="non-terminal residue" evidence="1">
    <location>
        <position position="239"/>
    </location>
</feature>
<accession>A0ACB8QRZ8</accession>
<keyword evidence="2" id="KW-1185">Reference proteome</keyword>
<evidence type="ECO:0000313" key="2">
    <source>
        <dbReference type="Proteomes" id="UP000814128"/>
    </source>
</evidence>
<sequence>APFGLTSFLELDDHLRETSNHHSILSSFARGDVIEIQGGPASGKTHLLYHLVSVCILPTAYGGWNKAAILYDTDQGFDVRRLQQILITRVSTHMLRAHQEGVDTASIVSGAMRNLRVFPVESASQLSASLQELPAYHGEELTTSEIAILAIDSLSAFYWEDRFAMESTRPRYSWSTRAFIDPNDLTERARHPLHAILVAIQAMRLSHGPIIVLTNWGLQPAPGHSTSPTTPLYRQHLPF</sequence>
<reference evidence="1" key="2">
    <citation type="journal article" date="2022" name="New Phytol.">
        <title>Evolutionary transition to the ectomycorrhizal habit in the genomes of a hyperdiverse lineage of mushroom-forming fungi.</title>
        <authorList>
            <person name="Looney B."/>
            <person name="Miyauchi S."/>
            <person name="Morin E."/>
            <person name="Drula E."/>
            <person name="Courty P.E."/>
            <person name="Kohler A."/>
            <person name="Kuo A."/>
            <person name="LaButti K."/>
            <person name="Pangilinan J."/>
            <person name="Lipzen A."/>
            <person name="Riley R."/>
            <person name="Andreopoulos W."/>
            <person name="He G."/>
            <person name="Johnson J."/>
            <person name="Nolan M."/>
            <person name="Tritt A."/>
            <person name="Barry K.W."/>
            <person name="Grigoriev I.V."/>
            <person name="Nagy L.G."/>
            <person name="Hibbett D."/>
            <person name="Henrissat B."/>
            <person name="Matheny P.B."/>
            <person name="Labbe J."/>
            <person name="Martin F.M."/>
        </authorList>
    </citation>
    <scope>NUCLEOTIDE SEQUENCE</scope>
    <source>
        <strain evidence="1">EC-137</strain>
    </source>
</reference>
<organism evidence="1 2">
    <name type="scientific">Vararia minispora EC-137</name>
    <dbReference type="NCBI Taxonomy" id="1314806"/>
    <lineage>
        <taxon>Eukaryota</taxon>
        <taxon>Fungi</taxon>
        <taxon>Dikarya</taxon>
        <taxon>Basidiomycota</taxon>
        <taxon>Agaricomycotina</taxon>
        <taxon>Agaricomycetes</taxon>
        <taxon>Russulales</taxon>
        <taxon>Lachnocladiaceae</taxon>
        <taxon>Vararia</taxon>
    </lineage>
</organism>
<feature type="non-terminal residue" evidence="1">
    <location>
        <position position="1"/>
    </location>
</feature>
<dbReference type="EMBL" id="MU273503">
    <property type="protein sequence ID" value="KAI0034283.1"/>
    <property type="molecule type" value="Genomic_DNA"/>
</dbReference>
<dbReference type="Proteomes" id="UP000814128">
    <property type="component" value="Unassembled WGS sequence"/>
</dbReference>
<name>A0ACB8QRZ8_9AGAM</name>
<comment type="caution">
    <text evidence="1">The sequence shown here is derived from an EMBL/GenBank/DDBJ whole genome shotgun (WGS) entry which is preliminary data.</text>
</comment>
<gene>
    <name evidence="1" type="ORF">K488DRAFT_22691</name>
</gene>
<reference evidence="1" key="1">
    <citation type="submission" date="2021-02" db="EMBL/GenBank/DDBJ databases">
        <authorList>
            <consortium name="DOE Joint Genome Institute"/>
            <person name="Ahrendt S."/>
            <person name="Looney B.P."/>
            <person name="Miyauchi S."/>
            <person name="Morin E."/>
            <person name="Drula E."/>
            <person name="Courty P.E."/>
            <person name="Chicoki N."/>
            <person name="Fauchery L."/>
            <person name="Kohler A."/>
            <person name="Kuo A."/>
            <person name="Labutti K."/>
            <person name="Pangilinan J."/>
            <person name="Lipzen A."/>
            <person name="Riley R."/>
            <person name="Andreopoulos W."/>
            <person name="He G."/>
            <person name="Johnson J."/>
            <person name="Barry K.W."/>
            <person name="Grigoriev I.V."/>
            <person name="Nagy L."/>
            <person name="Hibbett D."/>
            <person name="Henrissat B."/>
            <person name="Matheny P.B."/>
            <person name="Labbe J."/>
            <person name="Martin F."/>
        </authorList>
    </citation>
    <scope>NUCLEOTIDE SEQUENCE</scope>
    <source>
        <strain evidence="1">EC-137</strain>
    </source>
</reference>
<evidence type="ECO:0000313" key="1">
    <source>
        <dbReference type="EMBL" id="KAI0034283.1"/>
    </source>
</evidence>